<evidence type="ECO:0000256" key="2">
    <source>
        <dbReference type="ARBA" id="ARBA00005236"/>
    </source>
</evidence>
<accession>A0ABY9X6P3</accession>
<reference evidence="10 11" key="1">
    <citation type="submission" date="2019-08" db="EMBL/GenBank/DDBJ databases">
        <title>Archangium and Cystobacter genomes.</title>
        <authorList>
            <person name="Chen I.-C.K."/>
            <person name="Wielgoss S."/>
        </authorList>
    </citation>
    <scope>NUCLEOTIDE SEQUENCE [LARGE SCALE GENOMIC DNA]</scope>
    <source>
        <strain evidence="10 11">Cbm 6</strain>
    </source>
</reference>
<name>A0ABY9X6P3_9BACT</name>
<dbReference type="InterPro" id="IPR051447">
    <property type="entry name" value="Lipoprotein-release_system"/>
</dbReference>
<feature type="transmembrane region" description="Helical" evidence="7">
    <location>
        <begin position="723"/>
        <end position="743"/>
    </location>
</feature>
<dbReference type="InterPro" id="IPR003838">
    <property type="entry name" value="ABC3_permease_C"/>
</dbReference>
<feature type="transmembrane region" description="Helical" evidence="7">
    <location>
        <begin position="404"/>
        <end position="424"/>
    </location>
</feature>
<evidence type="ECO:0000259" key="9">
    <source>
        <dbReference type="Pfam" id="PF12704"/>
    </source>
</evidence>
<feature type="transmembrane region" description="Helical" evidence="7">
    <location>
        <begin position="815"/>
        <end position="836"/>
    </location>
</feature>
<keyword evidence="5 7" id="KW-1133">Transmembrane helix</keyword>
<comment type="subcellular location">
    <subcellularLocation>
        <location evidence="1">Cell membrane</location>
        <topology evidence="1">Multi-pass membrane protein</topology>
    </subcellularLocation>
</comment>
<keyword evidence="11" id="KW-1185">Reference proteome</keyword>
<evidence type="ECO:0000256" key="3">
    <source>
        <dbReference type="ARBA" id="ARBA00022475"/>
    </source>
</evidence>
<dbReference type="PANTHER" id="PTHR30489">
    <property type="entry name" value="LIPOPROTEIN-RELEASING SYSTEM TRANSMEMBRANE PROTEIN LOLE"/>
    <property type="match status" value="1"/>
</dbReference>
<feature type="transmembrane region" description="Helical" evidence="7">
    <location>
        <begin position="303"/>
        <end position="329"/>
    </location>
</feature>
<dbReference type="Pfam" id="PF02687">
    <property type="entry name" value="FtsX"/>
    <property type="match status" value="2"/>
</dbReference>
<feature type="domain" description="ABC3 transporter permease C-terminal" evidence="8">
    <location>
        <begin position="726"/>
        <end position="843"/>
    </location>
</feature>
<feature type="domain" description="MacB-like periplasmic core" evidence="9">
    <location>
        <begin position="484"/>
        <end position="690"/>
    </location>
</feature>
<feature type="domain" description="ABC3 transporter permease C-terminal" evidence="8">
    <location>
        <begin position="263"/>
        <end position="386"/>
    </location>
</feature>
<evidence type="ECO:0000313" key="11">
    <source>
        <dbReference type="Proteomes" id="UP001611383"/>
    </source>
</evidence>
<evidence type="ECO:0000259" key="8">
    <source>
        <dbReference type="Pfam" id="PF02687"/>
    </source>
</evidence>
<dbReference type="InterPro" id="IPR025857">
    <property type="entry name" value="MacB_PCD"/>
</dbReference>
<dbReference type="Pfam" id="PF12704">
    <property type="entry name" value="MacB_PCD"/>
    <property type="match status" value="2"/>
</dbReference>
<feature type="transmembrane region" description="Helical" evidence="7">
    <location>
        <begin position="363"/>
        <end position="383"/>
    </location>
</feature>
<proteinExistence type="inferred from homology"/>
<organism evidence="10 11">
    <name type="scientific">Archangium minus</name>
    <dbReference type="NCBI Taxonomy" id="83450"/>
    <lineage>
        <taxon>Bacteria</taxon>
        <taxon>Pseudomonadati</taxon>
        <taxon>Myxococcota</taxon>
        <taxon>Myxococcia</taxon>
        <taxon>Myxococcales</taxon>
        <taxon>Cystobacterineae</taxon>
        <taxon>Archangiaceae</taxon>
        <taxon>Archangium</taxon>
    </lineage>
</organism>
<dbReference type="Proteomes" id="UP001611383">
    <property type="component" value="Chromosome"/>
</dbReference>
<feature type="transmembrane region" description="Helical" evidence="7">
    <location>
        <begin position="764"/>
        <end position="795"/>
    </location>
</feature>
<sequence length="850" mass="90137">MKQRLLVRASLRHLGSHPWLTALSLLGIALGVAVVVSIDLANASAMRAFERSTDTVAGRATHQLVGGPAGLPESVYRDLRLLPDAPPSAPVVEGYVRARSGDLRPLTVLGVDPFAEGPFRSYVPRGGGTVDMGVFLTRPGAAILTRQTAQALGVGAGDSLAVGMEGVTKQLHVVALLQPQDEGSARAMEGLVLTDISTAQELLGQVGRLSRIDLKLPDGKAGESQLERLRPLLPEGAEVVRPRARGNAVEQMTRAFRTNLTALSLLALVVGTFLIYNTMTFSVVQRREMLGRLRAVGITRRELFALVLGEAAVLGVVGTLAGLLLGVLMGRGLVELVTRTLNDLYLVVSVRGLSLENLTLMKGVLLGLGATLAAALLPAWEAARSAPAVTLRRSTLEDTSRGRAPRLALLGLLVLALGVGLLSLPSPELLPAYGGLFSVLLGSALLVPWLTALLASVAAGPLGRPFGLLGRMAARGVTASLSRTAVALAALMVAVATTVGVGLMVTSFRGTVAAWLESSLQADIYVSPPSLVTRRGGATFTPGLAEQVRTTPGVASSSTLRTVQVRVDGVPTDVRAVDFGETPVRPYRFKEGNPERVWKELEAPDAVLVSEPLAFHRRLSVGGTVELATDKGPRRFRVVGVYFDYGSDTGTVLMLRDTYLRHFDDARVSGVALYAAPGQDVDELVARVRERAGNVQALDIRSNRALRETSLEVFDRTFTITHVLRLLAVGVAFIGVLSALMALQLERARELAVLRATGLTPRQLWGLVSLQTGLLGLLAGLFSLPLGVALAYVLVHVINQRSFGWTLQLLVSGDVLTQALVLALSAAALAGLYPSWKMSRANPAMALREE</sequence>
<dbReference type="EMBL" id="CP043494">
    <property type="protein sequence ID" value="WNG51062.1"/>
    <property type="molecule type" value="Genomic_DNA"/>
</dbReference>
<evidence type="ECO:0000256" key="4">
    <source>
        <dbReference type="ARBA" id="ARBA00022692"/>
    </source>
</evidence>
<comment type="similarity">
    <text evidence="2">Belongs to the ABC-4 integral membrane protein family. LolC/E subfamily.</text>
</comment>
<evidence type="ECO:0000256" key="5">
    <source>
        <dbReference type="ARBA" id="ARBA00022989"/>
    </source>
</evidence>
<protein>
    <submittedName>
        <fullName evidence="10">FtsX-like permease family protein</fullName>
    </submittedName>
</protein>
<keyword evidence="3" id="KW-1003">Cell membrane</keyword>
<feature type="transmembrane region" description="Helical" evidence="7">
    <location>
        <begin position="436"/>
        <end position="463"/>
    </location>
</feature>
<gene>
    <name evidence="10" type="ORF">F0U60_48245</name>
</gene>
<evidence type="ECO:0000256" key="6">
    <source>
        <dbReference type="ARBA" id="ARBA00023136"/>
    </source>
</evidence>
<feature type="domain" description="MacB-like periplasmic core" evidence="9">
    <location>
        <begin position="21"/>
        <end position="224"/>
    </location>
</feature>
<keyword evidence="4 7" id="KW-0812">Transmembrane</keyword>
<keyword evidence="6 7" id="KW-0472">Membrane</keyword>
<dbReference type="RefSeq" id="WP_395810893.1">
    <property type="nucleotide sequence ID" value="NZ_CP043494.1"/>
</dbReference>
<feature type="transmembrane region" description="Helical" evidence="7">
    <location>
        <begin position="484"/>
        <end position="505"/>
    </location>
</feature>
<evidence type="ECO:0000256" key="1">
    <source>
        <dbReference type="ARBA" id="ARBA00004651"/>
    </source>
</evidence>
<evidence type="ECO:0000256" key="7">
    <source>
        <dbReference type="SAM" id="Phobius"/>
    </source>
</evidence>
<feature type="transmembrane region" description="Helical" evidence="7">
    <location>
        <begin position="260"/>
        <end position="283"/>
    </location>
</feature>
<evidence type="ECO:0000313" key="10">
    <source>
        <dbReference type="EMBL" id="WNG51062.1"/>
    </source>
</evidence>
<dbReference type="PANTHER" id="PTHR30489:SF0">
    <property type="entry name" value="LIPOPROTEIN-RELEASING SYSTEM TRANSMEMBRANE PROTEIN LOLE"/>
    <property type="match status" value="1"/>
</dbReference>